<comment type="cofactor">
    <cofactor evidence="1">
        <name>Zn(2+)</name>
        <dbReference type="ChEBI" id="CHEBI:29105"/>
    </cofactor>
</comment>
<dbReference type="EMBL" id="PXWG01000057">
    <property type="protein sequence ID" value="PSJ26906.1"/>
    <property type="molecule type" value="Genomic_DNA"/>
</dbReference>
<feature type="domain" description="Peptidase M48" evidence="13">
    <location>
        <begin position="81"/>
        <end position="349"/>
    </location>
</feature>
<keyword evidence="3" id="KW-1003">Cell membrane</keyword>
<evidence type="ECO:0000256" key="3">
    <source>
        <dbReference type="ARBA" id="ARBA00022475"/>
    </source>
</evidence>
<keyword evidence="4" id="KW-0645">Protease</keyword>
<dbReference type="CDD" id="cd07328">
    <property type="entry name" value="M48_Ste24p_like"/>
    <property type="match status" value="1"/>
</dbReference>
<evidence type="ECO:0000256" key="8">
    <source>
        <dbReference type="ARBA" id="ARBA00022833"/>
    </source>
</evidence>
<gene>
    <name evidence="14" type="ORF">B7P34_20520</name>
</gene>
<evidence type="ECO:0000256" key="2">
    <source>
        <dbReference type="ARBA" id="ARBA00004651"/>
    </source>
</evidence>
<evidence type="ECO:0000256" key="10">
    <source>
        <dbReference type="ARBA" id="ARBA00023049"/>
    </source>
</evidence>
<evidence type="ECO:0000313" key="15">
    <source>
        <dbReference type="Proteomes" id="UP000242427"/>
    </source>
</evidence>
<dbReference type="AlphaFoldDB" id="A0A9X7PGE2"/>
<keyword evidence="11 12" id="KW-0472">Membrane</keyword>
<dbReference type="OrthoDB" id="155290at2"/>
<dbReference type="PANTHER" id="PTHR43221">
    <property type="entry name" value="PROTEASE HTPX"/>
    <property type="match status" value="1"/>
</dbReference>
<keyword evidence="7" id="KW-0378">Hydrolase</keyword>
<feature type="transmembrane region" description="Helical" evidence="12">
    <location>
        <begin position="12"/>
        <end position="37"/>
    </location>
</feature>
<keyword evidence="10" id="KW-0482">Metalloprotease</keyword>
<keyword evidence="15" id="KW-1185">Reference proteome</keyword>
<evidence type="ECO:0000256" key="12">
    <source>
        <dbReference type="SAM" id="Phobius"/>
    </source>
</evidence>
<evidence type="ECO:0000256" key="11">
    <source>
        <dbReference type="ARBA" id="ARBA00023136"/>
    </source>
</evidence>
<evidence type="ECO:0000256" key="1">
    <source>
        <dbReference type="ARBA" id="ARBA00001947"/>
    </source>
</evidence>
<evidence type="ECO:0000256" key="9">
    <source>
        <dbReference type="ARBA" id="ARBA00022989"/>
    </source>
</evidence>
<evidence type="ECO:0000256" key="7">
    <source>
        <dbReference type="ARBA" id="ARBA00022801"/>
    </source>
</evidence>
<evidence type="ECO:0000256" key="4">
    <source>
        <dbReference type="ARBA" id="ARBA00022670"/>
    </source>
</evidence>
<dbReference type="Gene3D" id="3.30.2010.10">
    <property type="entry name" value="Metalloproteases ('zincins'), catalytic domain"/>
    <property type="match status" value="1"/>
</dbReference>
<dbReference type="GO" id="GO:0006508">
    <property type="term" value="P:proteolysis"/>
    <property type="evidence" value="ECO:0007669"/>
    <property type="project" value="UniProtKB-KW"/>
</dbReference>
<sequence length="536" mass="58013">MGVFLRALRALVVLAGFYLLCFVVLGVFAGIGVAVYWRGVNPLALKLTVVLALLAFPVVRGMLLVRTPKDDGDEGLPVAERQQPRLWAVVREVAGAAGTRMPDEILLTGTVNAAVSENARLLGLLPGRRRLYLGVPLMTGLDEAQLRAVLAHEFGHYGHADTRLSAITARGRHAVARTVNAFTERAEQRVEKERMRQEKAAEKALRKGREAKEVDTRGAGWGYRQMSKLFIAYGKFALRATRSDARRQELAADRLAVRIAGRDATASALREAAVLDAAHGFYLRGYASVGVAAGLLPPYGQFYGGLARLLAEPARQEELDELRRDLPPGDPSPYDAHPPTAERIRLIEAMPDDGRGGLPAGPAMALLDDPARVLADLEAATLTQEALHMPRADWPELVHHGIRAGHDADAEPLRDAMARVIGGRTTVHALLDAADRGGLWQIAAGLPQPRAAQQASGRAAREFLRPALLDSLSSLVLLELVDARAAWWELSWAESARLHLPDGYDTLLPQALEAAVADVPDTAPLRRLLPPQAAHA</sequence>
<evidence type="ECO:0000259" key="13">
    <source>
        <dbReference type="Pfam" id="PF01435"/>
    </source>
</evidence>
<keyword evidence="8" id="KW-0862">Zinc</keyword>
<dbReference type="Proteomes" id="UP000242427">
    <property type="component" value="Unassembled WGS sequence"/>
</dbReference>
<feature type="transmembrane region" description="Helical" evidence="12">
    <location>
        <begin position="43"/>
        <end position="63"/>
    </location>
</feature>
<dbReference type="PANTHER" id="PTHR43221:SF1">
    <property type="entry name" value="PROTEASE HTPX"/>
    <property type="match status" value="1"/>
</dbReference>
<comment type="caution">
    <text evidence="14">The sequence shown here is derived from an EMBL/GenBank/DDBJ whole genome shotgun (WGS) entry which is preliminary data.</text>
</comment>
<comment type="subcellular location">
    <subcellularLocation>
        <location evidence="2">Cell membrane</location>
        <topology evidence="2">Multi-pass membrane protein</topology>
    </subcellularLocation>
</comment>
<reference evidence="14 15" key="1">
    <citation type="submission" date="2018-03" db="EMBL/GenBank/DDBJ databases">
        <title>Chitinolytic properties of Streptosporangium nondiastaticum TBG75A20.</title>
        <authorList>
            <person name="Gayathri V."/>
            <person name="Shiburaj S."/>
        </authorList>
    </citation>
    <scope>NUCLEOTIDE SEQUENCE [LARGE SCALE GENOMIC DNA]</scope>
    <source>
        <strain evidence="14 15">TBG75A20</strain>
    </source>
</reference>
<name>A0A9X7PGE2_9ACTN</name>
<dbReference type="GO" id="GO:0004222">
    <property type="term" value="F:metalloendopeptidase activity"/>
    <property type="evidence" value="ECO:0007669"/>
    <property type="project" value="InterPro"/>
</dbReference>
<keyword evidence="6" id="KW-0479">Metal-binding</keyword>
<proteinExistence type="predicted"/>
<dbReference type="GO" id="GO:0046872">
    <property type="term" value="F:metal ion binding"/>
    <property type="evidence" value="ECO:0007669"/>
    <property type="project" value="UniProtKB-KW"/>
</dbReference>
<organism evidence="14 15">
    <name type="scientific">Streptosporangium nondiastaticum</name>
    <dbReference type="NCBI Taxonomy" id="35764"/>
    <lineage>
        <taxon>Bacteria</taxon>
        <taxon>Bacillati</taxon>
        <taxon>Actinomycetota</taxon>
        <taxon>Actinomycetes</taxon>
        <taxon>Streptosporangiales</taxon>
        <taxon>Streptosporangiaceae</taxon>
        <taxon>Streptosporangium</taxon>
    </lineage>
</organism>
<evidence type="ECO:0000256" key="5">
    <source>
        <dbReference type="ARBA" id="ARBA00022692"/>
    </source>
</evidence>
<dbReference type="InterPro" id="IPR050083">
    <property type="entry name" value="HtpX_protease"/>
</dbReference>
<keyword evidence="9 12" id="KW-1133">Transmembrane helix</keyword>
<evidence type="ECO:0000256" key="6">
    <source>
        <dbReference type="ARBA" id="ARBA00022723"/>
    </source>
</evidence>
<protein>
    <submittedName>
        <fullName evidence="14">Peptidase</fullName>
    </submittedName>
</protein>
<dbReference type="InterPro" id="IPR001915">
    <property type="entry name" value="Peptidase_M48"/>
</dbReference>
<evidence type="ECO:0000313" key="14">
    <source>
        <dbReference type="EMBL" id="PSJ26906.1"/>
    </source>
</evidence>
<keyword evidence="5 12" id="KW-0812">Transmembrane</keyword>
<dbReference type="GO" id="GO:0005886">
    <property type="term" value="C:plasma membrane"/>
    <property type="evidence" value="ECO:0007669"/>
    <property type="project" value="UniProtKB-SubCell"/>
</dbReference>
<dbReference type="Pfam" id="PF01435">
    <property type="entry name" value="Peptidase_M48"/>
    <property type="match status" value="1"/>
</dbReference>
<accession>A0A9X7PGE2</accession>